<feature type="signal peptide" evidence="1">
    <location>
        <begin position="1"/>
        <end position="33"/>
    </location>
</feature>
<dbReference type="EMBL" id="JAERSG010000007">
    <property type="protein sequence ID" value="MBL0749845.1"/>
    <property type="molecule type" value="Genomic_DNA"/>
</dbReference>
<organism evidence="2 3">
    <name type="scientific">Nocardioides baculatus</name>
    <dbReference type="NCBI Taxonomy" id="2801337"/>
    <lineage>
        <taxon>Bacteria</taxon>
        <taxon>Bacillati</taxon>
        <taxon>Actinomycetota</taxon>
        <taxon>Actinomycetes</taxon>
        <taxon>Propionibacteriales</taxon>
        <taxon>Nocardioidaceae</taxon>
        <taxon>Nocardioides</taxon>
    </lineage>
</organism>
<sequence length="399" mass="42584">MRHAHISGLVPAATAAATAALLGLTILAAPAGAQLPDRDLRATPTIPLTGTVTVEQLGQDSVLATVATYRSGAPEAPLDAQALEVITPGGARHMVWSTVVRATRRGERTGYFRLNDWRPELHTALLRFTHARSGDTLVSYDVVTGEQREVPAPLRAATVALSPDGSGVLFTTYPRPRSSGRVGILGWDGATTWLPARGTGEAITSTDGRTLVTVDRERWWVTDLLARTSTSVATRGYCAPRRWVDADSVVASCSKGRGSQLRRVDLAGTSGPLGVRHTMRPARTGPPIMSDDDVRTVQGRAYYESYGGCGGAVLTRRTAAGAVRIVRVPGDRGALSLVGSRGDDLLIAHIDDDCGSPGARSVLSLFDPVSRDETHLTVLRRTQSWDEVVAAAEVRAWIW</sequence>
<keyword evidence="1" id="KW-0732">Signal</keyword>
<feature type="chain" id="PRO_5045798422" description="WD40 repeat domain-containing protein" evidence="1">
    <location>
        <begin position="34"/>
        <end position="399"/>
    </location>
</feature>
<evidence type="ECO:0000256" key="1">
    <source>
        <dbReference type="SAM" id="SignalP"/>
    </source>
</evidence>
<evidence type="ECO:0000313" key="2">
    <source>
        <dbReference type="EMBL" id="MBL0749845.1"/>
    </source>
</evidence>
<proteinExistence type="predicted"/>
<gene>
    <name evidence="2" type="ORF">JI751_19660</name>
</gene>
<protein>
    <recommendedName>
        <fullName evidence="4">WD40 repeat domain-containing protein</fullName>
    </recommendedName>
</protein>
<dbReference type="RefSeq" id="WP_201940418.1">
    <property type="nucleotide sequence ID" value="NZ_JAERSG010000007.1"/>
</dbReference>
<reference evidence="2 3" key="1">
    <citation type="submission" date="2021-01" db="EMBL/GenBank/DDBJ databases">
        <title>Genome seq and assembly of Nocardiodes sp. G10.</title>
        <authorList>
            <person name="Chhetri G."/>
        </authorList>
    </citation>
    <scope>NUCLEOTIDE SEQUENCE [LARGE SCALE GENOMIC DNA]</scope>
    <source>
        <strain evidence="2 3">G10</strain>
    </source>
</reference>
<comment type="caution">
    <text evidence="2">The sequence shown here is derived from an EMBL/GenBank/DDBJ whole genome shotgun (WGS) entry which is preliminary data.</text>
</comment>
<dbReference type="Proteomes" id="UP000636918">
    <property type="component" value="Unassembled WGS sequence"/>
</dbReference>
<accession>A0ABS1LDS7</accession>
<keyword evidence="3" id="KW-1185">Reference proteome</keyword>
<name>A0ABS1LDS7_9ACTN</name>
<dbReference type="SUPFAM" id="SSF69304">
    <property type="entry name" value="Tricorn protease N-terminal domain"/>
    <property type="match status" value="1"/>
</dbReference>
<evidence type="ECO:0000313" key="3">
    <source>
        <dbReference type="Proteomes" id="UP000636918"/>
    </source>
</evidence>
<evidence type="ECO:0008006" key="4">
    <source>
        <dbReference type="Google" id="ProtNLM"/>
    </source>
</evidence>